<feature type="compositionally biased region" description="Low complexity" evidence="3">
    <location>
        <begin position="406"/>
        <end position="415"/>
    </location>
</feature>
<name>A0A2B7YCQ7_POLH7</name>
<dbReference type="OrthoDB" id="4200759at2759"/>
<evidence type="ECO:0000313" key="6">
    <source>
        <dbReference type="Proteomes" id="UP000224634"/>
    </source>
</evidence>
<feature type="compositionally biased region" description="Polar residues" evidence="3">
    <location>
        <begin position="1000"/>
        <end position="1012"/>
    </location>
</feature>
<feature type="region of interest" description="Disordered" evidence="3">
    <location>
        <begin position="218"/>
        <end position="291"/>
    </location>
</feature>
<feature type="compositionally biased region" description="Polar residues" evidence="3">
    <location>
        <begin position="422"/>
        <end position="432"/>
    </location>
</feature>
<comment type="caution">
    <text evidence="5">The sequence shown here is derived from an EMBL/GenBank/DDBJ whole genome shotgun (WGS) entry which is preliminary data.</text>
</comment>
<feature type="region of interest" description="Disordered" evidence="3">
    <location>
        <begin position="563"/>
        <end position="628"/>
    </location>
</feature>
<dbReference type="STRING" id="1447883.A0A2B7YCQ7"/>
<feature type="region of interest" description="Disordered" evidence="3">
    <location>
        <begin position="710"/>
        <end position="813"/>
    </location>
</feature>
<organism evidence="5 6">
    <name type="scientific">Polytolypa hystricis (strain UAMH7299)</name>
    <dbReference type="NCBI Taxonomy" id="1447883"/>
    <lineage>
        <taxon>Eukaryota</taxon>
        <taxon>Fungi</taxon>
        <taxon>Dikarya</taxon>
        <taxon>Ascomycota</taxon>
        <taxon>Pezizomycotina</taxon>
        <taxon>Eurotiomycetes</taxon>
        <taxon>Eurotiomycetidae</taxon>
        <taxon>Onygenales</taxon>
        <taxon>Onygenales incertae sedis</taxon>
        <taxon>Polytolypa</taxon>
    </lineage>
</organism>
<dbReference type="EMBL" id="PDNA01000056">
    <property type="protein sequence ID" value="PGH18652.1"/>
    <property type="molecule type" value="Genomic_DNA"/>
</dbReference>
<dbReference type="Gene3D" id="3.30.70.330">
    <property type="match status" value="1"/>
</dbReference>
<feature type="compositionally biased region" description="Polar residues" evidence="3">
    <location>
        <begin position="615"/>
        <end position="624"/>
    </location>
</feature>
<feature type="region of interest" description="Disordered" evidence="3">
    <location>
        <begin position="376"/>
        <end position="433"/>
    </location>
</feature>
<feature type="compositionally biased region" description="Polar residues" evidence="3">
    <location>
        <begin position="961"/>
        <end position="975"/>
    </location>
</feature>
<protein>
    <recommendedName>
        <fullName evidence="4">RRM domain-containing protein</fullName>
    </recommendedName>
</protein>
<feature type="compositionally biased region" description="Low complexity" evidence="3">
    <location>
        <begin position="221"/>
        <end position="234"/>
    </location>
</feature>
<dbReference type="Proteomes" id="UP000224634">
    <property type="component" value="Unassembled WGS sequence"/>
</dbReference>
<feature type="compositionally biased region" description="Basic and acidic residues" evidence="3">
    <location>
        <begin position="335"/>
        <end position="344"/>
    </location>
</feature>
<feature type="compositionally biased region" description="Basic and acidic residues" evidence="3">
    <location>
        <begin position="601"/>
        <end position="613"/>
    </location>
</feature>
<dbReference type="SMART" id="SM00360">
    <property type="entry name" value="RRM"/>
    <property type="match status" value="1"/>
</dbReference>
<dbReference type="SUPFAM" id="SSF54928">
    <property type="entry name" value="RNA-binding domain, RBD"/>
    <property type="match status" value="1"/>
</dbReference>
<sequence>MLKPFCVRDLLDPPSTYEHQPGDPSNGDVGPTRLSVDKGYDNETVRYRRPDGTVFPFPVLENRDGVVQVSADEYDRTISENPEATLTYVDEEDERVTVGSSMELAQRLDEPVQLPYSLSNPTYQHSDDTHELSRMHIFDIQRTNSALNTWRTFEKRTTAELNALNRGPSSLAQSPKEDLLQGELDNDINDSGICVFVGSMKLLAQEEDEDPRDHWFRLCNPPLASSDPAPASEDAQTEPRSSGQSVLRILPPQGTDDDAILAEKGADNDAWRSRTSSSITEEGKRQAREAGAKIRASRDLWFHSSPSNLSIPVASENSWSSYSNIPSAFTSERPPTQREPKSRESPILQEAQPLLTAFEEELSRLMDKELVNASSVASAEAEPKAEATEAELKAEATEAESKAEAAEAAEANASPEPRPLQTEESNTSSQSAPKPVELFEQTMNSLFRGVGLLTSELRSKLPEVERRVLDAHQHLPTHVEANISGTINAIGAHIQTLANSVQDAAVSTRTAADRVREAELRDAGQAVDNLQNLATDLGEMGRTLFSTFQARASSAETRIDETIEGNQTSQPNAENNQPSNPLSNSLDGLAELPARSNSTSPHDHVADRRKDDENSTPSPHNVTTGGVMDDTLFIGNIAPNITETTISSAVAKWGFICQIWMPKDPLTGENSGFCYAHFPSKYAASGALKAMQGSCIDGQSINIELSSGPSFEELKSSNQNNPPGSEQRVLNCQSNPAPASRLYSHHRRKMVDPSLRPSQPTVAFNAPDNSPNNSTHLRRAKSVGTLSQPAADVNQCSQTNQPAETSPHNGLSGTLLDHEDVDPVVATLYPSLAPVGSRDPSVAGMAPSRTLSPSLEMARFPTIAQLEASAGPRRGLQPRTDHGSAIPANMPSQPHVSSSLRTSHQPSTGITSLPGAWPSEMQETRRNGSFIHSYTHPGQPNSAPYNLRNAPTAGYAPGSPNPFSFTAHQGRSPTDPSLRRSMTEHRSRRIPPWHPFSGSRAFQGQGTDGTSYPPNPYPQDYSTIPGSFPMDNPPVMTRNMRADSRTAEVGTERHHQSGNNVDRCVQHLKSLGFGDAADQDVSRLRIYAEAANGDLEEAIEMIEEERKVYEQQPSLI</sequence>
<feature type="compositionally biased region" description="Polar residues" evidence="3">
    <location>
        <begin position="716"/>
        <end position="737"/>
    </location>
</feature>
<dbReference type="Pfam" id="PF00076">
    <property type="entry name" value="RRM_1"/>
    <property type="match status" value="1"/>
</dbReference>
<feature type="compositionally biased region" description="Polar residues" evidence="3">
    <location>
        <begin position="564"/>
        <end position="574"/>
    </location>
</feature>
<feature type="domain" description="RRM" evidence="4">
    <location>
        <begin position="630"/>
        <end position="708"/>
    </location>
</feature>
<feature type="compositionally biased region" description="Polar residues" evidence="3">
    <location>
        <begin position="930"/>
        <end position="944"/>
    </location>
</feature>
<feature type="region of interest" description="Disordered" evidence="3">
    <location>
        <begin position="869"/>
        <end position="1012"/>
    </location>
</feature>
<dbReference type="InterPro" id="IPR035979">
    <property type="entry name" value="RBD_domain_sf"/>
</dbReference>
<keyword evidence="6" id="KW-1185">Reference proteome</keyword>
<feature type="compositionally biased region" description="Polar residues" evidence="3">
    <location>
        <begin position="784"/>
        <end position="812"/>
    </location>
</feature>
<dbReference type="PANTHER" id="PTHR48027">
    <property type="entry name" value="HETEROGENEOUS NUCLEAR RIBONUCLEOPROTEIN 87F-RELATED"/>
    <property type="match status" value="1"/>
</dbReference>
<dbReference type="CDD" id="cd00590">
    <property type="entry name" value="RRM_SF"/>
    <property type="match status" value="1"/>
</dbReference>
<dbReference type="GO" id="GO:0003723">
    <property type="term" value="F:RNA binding"/>
    <property type="evidence" value="ECO:0007669"/>
    <property type="project" value="UniProtKB-UniRule"/>
</dbReference>
<feature type="compositionally biased region" description="Basic and acidic residues" evidence="3">
    <location>
        <begin position="281"/>
        <end position="291"/>
    </location>
</feature>
<dbReference type="AlphaFoldDB" id="A0A2B7YCQ7"/>
<gene>
    <name evidence="5" type="ORF">AJ80_04399</name>
</gene>
<dbReference type="InterPro" id="IPR000504">
    <property type="entry name" value="RRM_dom"/>
</dbReference>
<dbReference type="PROSITE" id="PS50102">
    <property type="entry name" value="RRM"/>
    <property type="match status" value="1"/>
</dbReference>
<feature type="compositionally biased region" description="Polar residues" evidence="3">
    <location>
        <begin position="890"/>
        <end position="911"/>
    </location>
</feature>
<feature type="compositionally biased region" description="Basic and acidic residues" evidence="3">
    <location>
        <begin position="381"/>
        <end position="405"/>
    </location>
</feature>
<evidence type="ECO:0000259" key="4">
    <source>
        <dbReference type="PROSITE" id="PS50102"/>
    </source>
</evidence>
<feature type="compositionally biased region" description="Polar residues" evidence="3">
    <location>
        <begin position="756"/>
        <end position="775"/>
    </location>
</feature>
<feature type="compositionally biased region" description="Low complexity" evidence="3">
    <location>
        <begin position="575"/>
        <end position="586"/>
    </location>
</feature>
<accession>A0A2B7YCQ7</accession>
<evidence type="ECO:0000313" key="5">
    <source>
        <dbReference type="EMBL" id="PGH18652.1"/>
    </source>
</evidence>
<reference evidence="5 6" key="1">
    <citation type="submission" date="2017-10" db="EMBL/GenBank/DDBJ databases">
        <title>Comparative genomics in systemic dimorphic fungi from Ajellomycetaceae.</title>
        <authorList>
            <person name="Munoz J.F."/>
            <person name="Mcewen J.G."/>
            <person name="Clay O.K."/>
            <person name="Cuomo C.A."/>
        </authorList>
    </citation>
    <scope>NUCLEOTIDE SEQUENCE [LARGE SCALE GENOMIC DNA]</scope>
    <source>
        <strain evidence="5 6">UAMH7299</strain>
    </source>
</reference>
<dbReference type="InterPro" id="IPR052462">
    <property type="entry name" value="SLIRP/GR-RBP-like"/>
</dbReference>
<dbReference type="InterPro" id="IPR012677">
    <property type="entry name" value="Nucleotide-bd_a/b_plait_sf"/>
</dbReference>
<evidence type="ECO:0000256" key="2">
    <source>
        <dbReference type="PROSITE-ProRule" id="PRU00176"/>
    </source>
</evidence>
<feature type="region of interest" description="Disordered" evidence="3">
    <location>
        <begin position="326"/>
        <end position="351"/>
    </location>
</feature>
<proteinExistence type="predicted"/>
<evidence type="ECO:0000256" key="3">
    <source>
        <dbReference type="SAM" id="MobiDB-lite"/>
    </source>
</evidence>
<keyword evidence="1 2" id="KW-0694">RNA-binding</keyword>
<feature type="region of interest" description="Disordered" evidence="3">
    <location>
        <begin position="11"/>
        <end position="42"/>
    </location>
</feature>
<evidence type="ECO:0000256" key="1">
    <source>
        <dbReference type="ARBA" id="ARBA00022884"/>
    </source>
</evidence>